<dbReference type="STRING" id="176090.SSIN_0863"/>
<dbReference type="GO" id="GO:1904680">
    <property type="term" value="F:peptide transmembrane transporter activity"/>
    <property type="evidence" value="ECO:0007669"/>
    <property type="project" value="TreeGrafter"/>
</dbReference>
<evidence type="ECO:0000256" key="7">
    <source>
        <dbReference type="SAM" id="MobiDB-lite"/>
    </source>
</evidence>
<dbReference type="AlphaFoldDB" id="A0A0A0DHU2"/>
<evidence type="ECO:0000256" key="1">
    <source>
        <dbReference type="ARBA" id="ARBA00004193"/>
    </source>
</evidence>
<feature type="region of interest" description="Disordered" evidence="7">
    <location>
        <begin position="627"/>
        <end position="658"/>
    </location>
</feature>
<keyword evidence="3" id="KW-0813">Transport</keyword>
<dbReference type="PANTHER" id="PTHR30290:SF10">
    <property type="entry name" value="PERIPLASMIC OLIGOPEPTIDE-BINDING PROTEIN-RELATED"/>
    <property type="match status" value="1"/>
</dbReference>
<evidence type="ECO:0000259" key="9">
    <source>
        <dbReference type="Pfam" id="PF00496"/>
    </source>
</evidence>
<keyword evidence="11" id="KW-1185">Reference proteome</keyword>
<evidence type="ECO:0000256" key="4">
    <source>
        <dbReference type="ARBA" id="ARBA00022729"/>
    </source>
</evidence>
<dbReference type="GO" id="GO:0015833">
    <property type="term" value="P:peptide transport"/>
    <property type="evidence" value="ECO:0007669"/>
    <property type="project" value="UniProtKB-KW"/>
</dbReference>
<comment type="subcellular location">
    <subcellularLocation>
        <location evidence="1">Cell membrane</location>
        <topology evidence="1">Lipid-anchor</topology>
    </subcellularLocation>
</comment>
<dbReference type="PIRSF" id="PIRSF002741">
    <property type="entry name" value="MppA"/>
    <property type="match status" value="1"/>
</dbReference>
<keyword evidence="4 8" id="KW-0732">Signal</keyword>
<evidence type="ECO:0000256" key="8">
    <source>
        <dbReference type="SAM" id="SignalP"/>
    </source>
</evidence>
<evidence type="ECO:0000256" key="2">
    <source>
        <dbReference type="ARBA" id="ARBA00005695"/>
    </source>
</evidence>
<gene>
    <name evidence="10" type="ORF">SSIN_0863</name>
</gene>
<keyword evidence="5" id="KW-0571">Peptide transport</keyword>
<accession>A0A0A0DHU2</accession>
<dbReference type="PROSITE" id="PS51257">
    <property type="entry name" value="PROKAR_LIPOPROTEIN"/>
    <property type="match status" value="1"/>
</dbReference>
<dbReference type="Proteomes" id="UP000030019">
    <property type="component" value="Unassembled WGS sequence"/>
</dbReference>
<dbReference type="PATRIC" id="fig|176090.4.peg.856"/>
<dbReference type="Pfam" id="PF00496">
    <property type="entry name" value="SBP_bac_5"/>
    <property type="match status" value="1"/>
</dbReference>
<dbReference type="CDD" id="cd08504">
    <property type="entry name" value="PBP2_OppA"/>
    <property type="match status" value="1"/>
</dbReference>
<dbReference type="PROSITE" id="PS01040">
    <property type="entry name" value="SBP_BACTERIAL_5"/>
    <property type="match status" value="1"/>
</dbReference>
<proteinExistence type="inferred from homology"/>
<evidence type="ECO:0000313" key="11">
    <source>
        <dbReference type="Proteomes" id="UP000030019"/>
    </source>
</evidence>
<organism evidence="10 11">
    <name type="scientific">Streptococcus sinensis</name>
    <dbReference type="NCBI Taxonomy" id="176090"/>
    <lineage>
        <taxon>Bacteria</taxon>
        <taxon>Bacillati</taxon>
        <taxon>Bacillota</taxon>
        <taxon>Bacilli</taxon>
        <taxon>Lactobacillales</taxon>
        <taxon>Streptococcaceae</taxon>
        <taxon>Streptococcus</taxon>
    </lineage>
</organism>
<dbReference type="GO" id="GO:0015031">
    <property type="term" value="P:protein transport"/>
    <property type="evidence" value="ECO:0007669"/>
    <property type="project" value="UniProtKB-KW"/>
</dbReference>
<dbReference type="GO" id="GO:0043190">
    <property type="term" value="C:ATP-binding cassette (ABC) transporter complex"/>
    <property type="evidence" value="ECO:0007669"/>
    <property type="project" value="InterPro"/>
</dbReference>
<feature type="chain" id="PRO_5038630674" evidence="8">
    <location>
        <begin position="22"/>
        <end position="658"/>
    </location>
</feature>
<evidence type="ECO:0000256" key="3">
    <source>
        <dbReference type="ARBA" id="ARBA00022448"/>
    </source>
</evidence>
<comment type="similarity">
    <text evidence="2">Belongs to the bacterial solute-binding protein 5 family.</text>
</comment>
<dbReference type="SUPFAM" id="SSF53850">
    <property type="entry name" value="Periplasmic binding protein-like II"/>
    <property type="match status" value="1"/>
</dbReference>
<dbReference type="InterPro" id="IPR023765">
    <property type="entry name" value="SBP_5_CS"/>
</dbReference>
<dbReference type="InterPro" id="IPR039424">
    <property type="entry name" value="SBP_5"/>
</dbReference>
<evidence type="ECO:0000313" key="10">
    <source>
        <dbReference type="EMBL" id="KGM37418.1"/>
    </source>
</evidence>
<keyword evidence="6" id="KW-0653">Protein transport</keyword>
<dbReference type="Gene3D" id="3.90.76.10">
    <property type="entry name" value="Dipeptide-binding Protein, Domain 1"/>
    <property type="match status" value="1"/>
</dbReference>
<protein>
    <submittedName>
        <fullName evidence="10">Oligopeptide ABC transporter, periplasmic oligopeptide-binding protein OppA</fullName>
    </submittedName>
</protein>
<feature type="signal peptide" evidence="8">
    <location>
        <begin position="1"/>
        <end position="21"/>
    </location>
</feature>
<sequence length="658" mass="72487">MRKSRVLALAGVSLLAVGVLAACSSSNSSKGASTAYNYVYTADPETLDYVTSGKASTADFVTNGVDGLLENDQYGNFVPSVAESWTVSKDGLTYTYKIRKDAKWYTSEGEEYANVTAQDFVTGLKHAADKKSEALYLVQQSVKGLDDYVNGKTTDFSTVGVKAVDDHTLQYTLNQPEPQWNSKTTSQIMWPINEEFLTKQGDKFGQSTDPTSILYNGPFLMKSVTAKSAVEYQKNENYWDKENVHIDTIKLSYFDGQDQDSLARSFKDSVYTVARLYPTSSNYAGVEKEFKDNIFFTPPSAGVAVMGVNIDRQSYNHTSKTSDAQKAATKKAILNKDFRQALNFAIDRTSYSAQINGEEGAPYAVRNTYVPPTFVQVGEKSFGDVVEEKVAALGDEWKGVNLDDGQDGLFNAEKAKAEFAKAKAALQAEGVEFPIHLDLPVAQTSKPMVNRAQSLKQSVEKTLGAENVVVDIQQMSEDDLYNITYYAPNAAGEDWDISTAVGWNPDYQDPSTYLDILKTTAAETTKTYLGFEGADNAAAKQVGMEEFDRLVDEAGKETSDVATRYEKYAAAQAWLTDNSLVVPLMANPGAAPFLSRVEPFSGAYAQTGNKTSSTYFKYMKLKSDAVTKKDYDSAREKWLKEKEESNAKAQKDLESHVE</sequence>
<dbReference type="PANTHER" id="PTHR30290">
    <property type="entry name" value="PERIPLASMIC BINDING COMPONENT OF ABC TRANSPORTER"/>
    <property type="match status" value="1"/>
</dbReference>
<dbReference type="InterPro" id="IPR030678">
    <property type="entry name" value="Peptide/Ni-bd"/>
</dbReference>
<dbReference type="eggNOG" id="COG4166">
    <property type="taxonomic scope" value="Bacteria"/>
</dbReference>
<dbReference type="RefSeq" id="WP_037616151.1">
    <property type="nucleotide sequence ID" value="NZ_JASKOR010000017.1"/>
</dbReference>
<reference evidence="10 11" key="1">
    <citation type="submission" date="2014-06" db="EMBL/GenBank/DDBJ databases">
        <authorList>
            <person name="Teng J.L."/>
            <person name="Huang Y."/>
            <person name="Tse H."/>
            <person name="Lau S.K."/>
            <person name="Woo P.C."/>
        </authorList>
    </citation>
    <scope>NUCLEOTIDE SEQUENCE [LARGE SCALE GENOMIC DNA]</scope>
    <source>
        <strain evidence="10 11">HKU4</strain>
    </source>
</reference>
<evidence type="ECO:0000256" key="5">
    <source>
        <dbReference type="ARBA" id="ARBA00022856"/>
    </source>
</evidence>
<dbReference type="GO" id="GO:0042597">
    <property type="term" value="C:periplasmic space"/>
    <property type="evidence" value="ECO:0007669"/>
    <property type="project" value="UniProtKB-ARBA"/>
</dbReference>
<feature type="domain" description="Solute-binding protein family 5" evidence="9">
    <location>
        <begin position="77"/>
        <end position="521"/>
    </location>
</feature>
<evidence type="ECO:0000256" key="6">
    <source>
        <dbReference type="ARBA" id="ARBA00022927"/>
    </source>
</evidence>
<name>A0A0A0DHU2_9STRE</name>
<comment type="caution">
    <text evidence="10">The sequence shown here is derived from an EMBL/GenBank/DDBJ whole genome shotgun (WGS) entry which is preliminary data.</text>
</comment>
<dbReference type="Gene3D" id="3.40.190.10">
    <property type="entry name" value="Periplasmic binding protein-like II"/>
    <property type="match status" value="1"/>
</dbReference>
<dbReference type="EMBL" id="JPEN01000055">
    <property type="protein sequence ID" value="KGM37418.1"/>
    <property type="molecule type" value="Genomic_DNA"/>
</dbReference>
<dbReference type="Gene3D" id="3.10.105.10">
    <property type="entry name" value="Dipeptide-binding Protein, Domain 3"/>
    <property type="match status" value="1"/>
</dbReference>
<dbReference type="InterPro" id="IPR000914">
    <property type="entry name" value="SBP_5_dom"/>
</dbReference>